<dbReference type="InterPro" id="IPR006159">
    <property type="entry name" value="Acid_CoA_mut_C"/>
</dbReference>
<dbReference type="GO" id="GO:0016853">
    <property type="term" value="F:isomerase activity"/>
    <property type="evidence" value="ECO:0007669"/>
    <property type="project" value="UniProtKB-KW"/>
</dbReference>
<evidence type="ECO:0000256" key="2">
    <source>
        <dbReference type="ARBA" id="ARBA00022628"/>
    </source>
</evidence>
<dbReference type="PROSITE" id="PS51332">
    <property type="entry name" value="B12_BINDING"/>
    <property type="match status" value="1"/>
</dbReference>
<accession>F1LDI1</accession>
<sequence>MLSNVSSGLHRFIPPVMKSSAIMRFIPALSFTSNGKHKSNDLLVRVQQFAEKEGRQPRILMARMGEIDQRDDKNRMVVATGFADLGFDVDVGPHMQTPEEVAREAVDADVHAISARNLCSKHLTLLPALFKELAKLGRSDILVFIVDRIPQEDYDKLYKHGVAGIFPIDSDVGECAMKTLDKIEASLKKSPGQ</sequence>
<dbReference type="SUPFAM" id="SSF52242">
    <property type="entry name" value="Cobalamin (vitamin B12)-binding domain"/>
    <property type="match status" value="1"/>
</dbReference>
<feature type="domain" description="B12-binding" evidence="6">
    <location>
        <begin position="56"/>
        <end position="190"/>
    </location>
</feature>
<dbReference type="PANTHER" id="PTHR48101:SF1">
    <property type="entry name" value="METHYLMALONYL-COA MUTASE, LARGE SUBUNIT"/>
    <property type="match status" value="1"/>
</dbReference>
<reference evidence="7" key="1">
    <citation type="journal article" date="2011" name="Genome Res.">
        <title>Deep small RNA sequencing from the nematode Ascaris reveals conservation, functional diversification, and novel developmental profiles.</title>
        <authorList>
            <person name="Wang J."/>
            <person name="Czech B."/>
            <person name="Crunk A."/>
            <person name="Wallace A."/>
            <person name="Mitreva M."/>
            <person name="Hannon G.J."/>
            <person name="Davis R.E."/>
        </authorList>
    </citation>
    <scope>NUCLEOTIDE SEQUENCE</scope>
</reference>
<dbReference type="NCBIfam" id="TIGR00640">
    <property type="entry name" value="acid_CoA_mut_C"/>
    <property type="match status" value="1"/>
</dbReference>
<evidence type="ECO:0000259" key="6">
    <source>
        <dbReference type="PROSITE" id="PS51332"/>
    </source>
</evidence>
<protein>
    <submittedName>
        <fullName evidence="7">Methylmalonyl-CoA mutase</fullName>
    </submittedName>
</protein>
<keyword evidence="2" id="KW-0846">Cobalamin</keyword>
<dbReference type="GO" id="GO:0046872">
    <property type="term" value="F:metal ion binding"/>
    <property type="evidence" value="ECO:0007669"/>
    <property type="project" value="UniProtKB-KW"/>
</dbReference>
<proteinExistence type="evidence at transcript level"/>
<keyword evidence="5" id="KW-0170">Cobalt</keyword>
<dbReference type="EMBL" id="JI178982">
    <property type="protein sequence ID" value="ADY48185.1"/>
    <property type="molecule type" value="mRNA"/>
</dbReference>
<dbReference type="AlphaFoldDB" id="F1LDI1"/>
<keyword evidence="4" id="KW-0413">Isomerase</keyword>
<organism evidence="7">
    <name type="scientific">Ascaris suum</name>
    <name type="common">Pig roundworm</name>
    <name type="synonym">Ascaris lumbricoides</name>
    <dbReference type="NCBI Taxonomy" id="6253"/>
    <lineage>
        <taxon>Eukaryota</taxon>
        <taxon>Metazoa</taxon>
        <taxon>Ecdysozoa</taxon>
        <taxon>Nematoda</taxon>
        <taxon>Chromadorea</taxon>
        <taxon>Rhabditida</taxon>
        <taxon>Spirurina</taxon>
        <taxon>Ascaridomorpha</taxon>
        <taxon>Ascaridoidea</taxon>
        <taxon>Ascarididae</taxon>
        <taxon>Ascaris</taxon>
    </lineage>
</organism>
<evidence type="ECO:0000256" key="3">
    <source>
        <dbReference type="ARBA" id="ARBA00022723"/>
    </source>
</evidence>
<dbReference type="GO" id="GO:0031419">
    <property type="term" value="F:cobalamin binding"/>
    <property type="evidence" value="ECO:0007669"/>
    <property type="project" value="UniProtKB-KW"/>
</dbReference>
<name>F1LDI1_ASCSU</name>
<dbReference type="InterPro" id="IPR036724">
    <property type="entry name" value="Cobalamin-bd_sf"/>
</dbReference>
<evidence type="ECO:0000313" key="7">
    <source>
        <dbReference type="EMBL" id="ADY48185.1"/>
    </source>
</evidence>
<dbReference type="Gene3D" id="3.40.50.280">
    <property type="entry name" value="Cobalamin-binding domain"/>
    <property type="match status" value="1"/>
</dbReference>
<keyword evidence="3" id="KW-0479">Metal-binding</keyword>
<dbReference type="InterPro" id="IPR006158">
    <property type="entry name" value="Cobalamin-bd"/>
</dbReference>
<evidence type="ECO:0000256" key="1">
    <source>
        <dbReference type="ARBA" id="ARBA00001922"/>
    </source>
</evidence>
<dbReference type="PANTHER" id="PTHR48101">
    <property type="entry name" value="METHYLMALONYL-COA MUTASE, MITOCHONDRIAL-RELATED"/>
    <property type="match status" value="1"/>
</dbReference>
<comment type="cofactor">
    <cofactor evidence="1">
        <name>adenosylcob(III)alamin</name>
        <dbReference type="ChEBI" id="CHEBI:18408"/>
    </cofactor>
</comment>
<evidence type="ECO:0000256" key="5">
    <source>
        <dbReference type="ARBA" id="ARBA00023285"/>
    </source>
</evidence>
<evidence type="ECO:0000256" key="4">
    <source>
        <dbReference type="ARBA" id="ARBA00023235"/>
    </source>
</evidence>